<evidence type="ECO:0000313" key="3">
    <source>
        <dbReference type="Proteomes" id="UP000515734"/>
    </source>
</evidence>
<dbReference type="AlphaFoldDB" id="A0A6S6P8D4"/>
<dbReference type="InterPro" id="IPR013658">
    <property type="entry name" value="SGL"/>
</dbReference>
<dbReference type="SUPFAM" id="SSF63829">
    <property type="entry name" value="Calcium-dependent phosphotriesterase"/>
    <property type="match status" value="1"/>
</dbReference>
<dbReference type="InterPro" id="IPR053224">
    <property type="entry name" value="Sensory_adhesion_molecule"/>
</dbReference>
<gene>
    <name evidence="2" type="ORF">NIIDNTM18_54310</name>
</gene>
<reference evidence="2 3" key="1">
    <citation type="submission" date="2020-07" db="EMBL/GenBank/DDBJ databases">
        <title>Complete genome sequence of Mycolicibacterium litorale like strain isolated from cardiac implantable electronic device infection.</title>
        <authorList>
            <person name="Fukano H."/>
            <person name="Miyama H."/>
            <person name="Hoshino Y."/>
        </authorList>
    </citation>
    <scope>NUCLEOTIDE SEQUENCE [LARGE SCALE GENOMIC DNA]</scope>
    <source>
        <strain evidence="2 3">NIIDNTM18</strain>
    </source>
</reference>
<evidence type="ECO:0000313" key="2">
    <source>
        <dbReference type="EMBL" id="BCI56153.1"/>
    </source>
</evidence>
<feature type="domain" description="SMP-30/Gluconolactonase/LRE-like region" evidence="1">
    <location>
        <begin position="72"/>
        <end position="294"/>
    </location>
</feature>
<proteinExistence type="predicted"/>
<sequence length="350" mass="36831">MDRSVTYKGAVVELVLARSTVHGWRRIATAVSAAAALALTGCAAANADTPGSAPGSDRLPDLVMIERPGLYPEGVEWDAKRQRFLVSSAADGSVTAVHDNGTLSTLDSGEGLTSTLGTYIDEDRDRLLATVADFAAVEDATQPGEAALAIYDLTTGRRTALVPLAGLRPHRRHLANDVTVDAIGNAYVTDSLTSAIYKVTPDGQASVLVEDPRLGSSNGLGLNGIEYDPRGFLFAAVAGTHKLFRIPVDNPTNMTEVVLPEPISIDGITRKPNGNLVVAAPFTPAVITLSTSDDWTSAQIVDKVAVAATDTTTNTTVRGGALYAINAHFAQMHEPKPVQAFEIFRVGTVN</sequence>
<name>A0A6S6P8D4_9MYCO</name>
<dbReference type="InterPro" id="IPR011042">
    <property type="entry name" value="6-blade_b-propeller_TolB-like"/>
</dbReference>
<evidence type="ECO:0000259" key="1">
    <source>
        <dbReference type="Pfam" id="PF08450"/>
    </source>
</evidence>
<organism evidence="2 3">
    <name type="scientific">Mycolicibacterium litorale</name>
    <dbReference type="NCBI Taxonomy" id="758802"/>
    <lineage>
        <taxon>Bacteria</taxon>
        <taxon>Bacillati</taxon>
        <taxon>Actinomycetota</taxon>
        <taxon>Actinomycetes</taxon>
        <taxon>Mycobacteriales</taxon>
        <taxon>Mycobacteriaceae</taxon>
        <taxon>Mycolicibacterium</taxon>
    </lineage>
</organism>
<protein>
    <recommendedName>
        <fullName evidence="1">SMP-30/Gluconolactonase/LRE-like region domain-containing protein</fullName>
    </recommendedName>
</protein>
<dbReference type="PANTHER" id="PTHR31460:SF3">
    <property type="entry name" value="MESOCENTIN"/>
    <property type="match status" value="1"/>
</dbReference>
<dbReference type="Proteomes" id="UP000515734">
    <property type="component" value="Chromosome"/>
</dbReference>
<accession>A0A6S6P8D4</accession>
<dbReference type="PANTHER" id="PTHR31460">
    <property type="match status" value="1"/>
</dbReference>
<dbReference type="Gene3D" id="2.120.10.30">
    <property type="entry name" value="TolB, C-terminal domain"/>
    <property type="match status" value="1"/>
</dbReference>
<dbReference type="EMBL" id="AP023287">
    <property type="protein sequence ID" value="BCI56153.1"/>
    <property type="molecule type" value="Genomic_DNA"/>
</dbReference>
<dbReference type="RefSeq" id="WP_185293750.1">
    <property type="nucleotide sequence ID" value="NZ_AP023287.1"/>
</dbReference>
<dbReference type="Pfam" id="PF08450">
    <property type="entry name" value="SGL"/>
    <property type="match status" value="1"/>
</dbReference>